<name>A0AAW9DLQ0_ACIAO</name>
<dbReference type="AlphaFoldDB" id="A0AAW9DLQ0"/>
<feature type="compositionally biased region" description="Basic and acidic residues" evidence="1">
    <location>
        <begin position="64"/>
        <end position="75"/>
    </location>
</feature>
<proteinExistence type="predicted"/>
<dbReference type="EMBL" id="JAWXYB010000013">
    <property type="protein sequence ID" value="MDX5929625.1"/>
    <property type="molecule type" value="Genomic_DNA"/>
</dbReference>
<gene>
    <name evidence="2" type="ORF">SIL87_02440</name>
</gene>
<dbReference type="Proteomes" id="UP001279553">
    <property type="component" value="Unassembled WGS sequence"/>
</dbReference>
<feature type="compositionally biased region" description="Basic and acidic residues" evidence="1">
    <location>
        <begin position="28"/>
        <end position="46"/>
    </location>
</feature>
<evidence type="ECO:0000256" key="1">
    <source>
        <dbReference type="SAM" id="MobiDB-lite"/>
    </source>
</evidence>
<accession>A0AAW9DLQ0</accession>
<evidence type="ECO:0000313" key="3">
    <source>
        <dbReference type="Proteomes" id="UP001279553"/>
    </source>
</evidence>
<reference evidence="2 3" key="1">
    <citation type="submission" date="2023-11" db="EMBL/GenBank/DDBJ databases">
        <title>MicrobeMod: A computational toolkit for identifying prokaryotic methylation and restriction-modification with nanopore sequencing.</title>
        <authorList>
            <person name="Crits-Christoph A."/>
            <person name="Kang S.C."/>
            <person name="Lee H."/>
            <person name="Ostrov N."/>
        </authorList>
    </citation>
    <scope>NUCLEOTIDE SEQUENCE [LARGE SCALE GENOMIC DNA]</scope>
    <source>
        <strain evidence="2 3">DSMZ 700</strain>
    </source>
</reference>
<sequence>MTDKGSSDMSRSRRKNPGCGWTTAASDKLFKQREHRRERAAVRDTDLTYNEPPVSRAFGNPWLSEKDGKQWFDPKRHPKEMRK</sequence>
<dbReference type="RefSeq" id="WP_319612671.1">
    <property type="nucleotide sequence ID" value="NZ_JAWXYB010000013.1"/>
</dbReference>
<organism evidence="2 3">
    <name type="scientific">Acidiphilium acidophilum</name>
    <name type="common">Thiobacillus acidophilus</name>
    <dbReference type="NCBI Taxonomy" id="76588"/>
    <lineage>
        <taxon>Bacteria</taxon>
        <taxon>Pseudomonadati</taxon>
        <taxon>Pseudomonadota</taxon>
        <taxon>Alphaproteobacteria</taxon>
        <taxon>Acetobacterales</taxon>
        <taxon>Acidocellaceae</taxon>
        <taxon>Acidiphilium</taxon>
    </lineage>
</organism>
<comment type="caution">
    <text evidence="2">The sequence shown here is derived from an EMBL/GenBank/DDBJ whole genome shotgun (WGS) entry which is preliminary data.</text>
</comment>
<feature type="region of interest" description="Disordered" evidence="1">
    <location>
        <begin position="1"/>
        <end position="83"/>
    </location>
</feature>
<evidence type="ECO:0000313" key="2">
    <source>
        <dbReference type="EMBL" id="MDX5929625.1"/>
    </source>
</evidence>
<protein>
    <submittedName>
        <fullName evidence="2">Uncharacterized protein</fullName>
    </submittedName>
</protein>
<keyword evidence="3" id="KW-1185">Reference proteome</keyword>